<feature type="transmembrane region" description="Helical" evidence="9">
    <location>
        <begin position="423"/>
        <end position="441"/>
    </location>
</feature>
<feature type="transmembrane region" description="Helical" evidence="9">
    <location>
        <begin position="447"/>
        <end position="469"/>
    </location>
</feature>
<evidence type="ECO:0000256" key="9">
    <source>
        <dbReference type="SAM" id="Phobius"/>
    </source>
</evidence>
<name>A0ABT3ZP52_9BURK</name>
<dbReference type="GO" id="GO:0047134">
    <property type="term" value="F:protein-disulfide reductase [NAD(P)H] activity"/>
    <property type="evidence" value="ECO:0007669"/>
    <property type="project" value="UniProtKB-EC"/>
</dbReference>
<dbReference type="NCBIfam" id="NF001419">
    <property type="entry name" value="PRK00293.1"/>
    <property type="match status" value="1"/>
</dbReference>
<dbReference type="PANTHER" id="PTHR32234">
    <property type="entry name" value="THIOL:DISULFIDE INTERCHANGE PROTEIN DSBD"/>
    <property type="match status" value="1"/>
</dbReference>
<keyword evidence="13" id="KW-1185">Reference proteome</keyword>
<evidence type="ECO:0000256" key="6">
    <source>
        <dbReference type="ARBA" id="ARBA00023136"/>
    </source>
</evidence>
<dbReference type="PROSITE" id="PS00194">
    <property type="entry name" value="THIOREDOXIN_1"/>
    <property type="match status" value="1"/>
</dbReference>
<keyword evidence="10" id="KW-0732">Signal</keyword>
<dbReference type="Pfam" id="PF02683">
    <property type="entry name" value="DsbD_TM"/>
    <property type="match status" value="1"/>
</dbReference>
<dbReference type="RefSeq" id="WP_267848206.1">
    <property type="nucleotide sequence ID" value="NZ_JAPMXC010000003.1"/>
</dbReference>
<organism evidence="12 13">
    <name type="scientific">Robbsia betulipollinis</name>
    <dbReference type="NCBI Taxonomy" id="2981849"/>
    <lineage>
        <taxon>Bacteria</taxon>
        <taxon>Pseudomonadati</taxon>
        <taxon>Pseudomonadota</taxon>
        <taxon>Betaproteobacteria</taxon>
        <taxon>Burkholderiales</taxon>
        <taxon>Burkholderiaceae</taxon>
        <taxon>Robbsia</taxon>
    </lineage>
</organism>
<dbReference type="EMBL" id="JAPMXC010000003">
    <property type="protein sequence ID" value="MCY0388315.1"/>
    <property type="molecule type" value="Genomic_DNA"/>
</dbReference>
<feature type="transmembrane region" description="Helical" evidence="9">
    <location>
        <begin position="225"/>
        <end position="255"/>
    </location>
</feature>
<dbReference type="InterPro" id="IPR035671">
    <property type="entry name" value="DsbD_gamma"/>
</dbReference>
<feature type="chain" id="PRO_5045603578" evidence="10">
    <location>
        <begin position="45"/>
        <end position="665"/>
    </location>
</feature>
<feature type="compositionally biased region" description="Low complexity" evidence="8">
    <location>
        <begin position="175"/>
        <end position="193"/>
    </location>
</feature>
<dbReference type="InterPro" id="IPR036929">
    <property type="entry name" value="DsbDN_sf"/>
</dbReference>
<dbReference type="PANTHER" id="PTHR32234:SF0">
    <property type="entry name" value="THIOL:DISULFIDE INTERCHANGE PROTEIN DSBD"/>
    <property type="match status" value="1"/>
</dbReference>
<comment type="caution">
    <text evidence="12">The sequence shown here is derived from an EMBL/GenBank/DDBJ whole genome shotgun (WGS) entry which is preliminary data.</text>
</comment>
<feature type="transmembrane region" description="Helical" evidence="9">
    <location>
        <begin position="382"/>
        <end position="411"/>
    </location>
</feature>
<dbReference type="InterPro" id="IPR017937">
    <property type="entry name" value="Thioredoxin_CS"/>
</dbReference>
<dbReference type="SUPFAM" id="SSF74863">
    <property type="entry name" value="Thiol:disulfide interchange protein DsbD, N-terminal domain (DsbD-alpha)"/>
    <property type="match status" value="1"/>
</dbReference>
<evidence type="ECO:0000256" key="2">
    <source>
        <dbReference type="ARBA" id="ARBA00022475"/>
    </source>
</evidence>
<evidence type="ECO:0000256" key="1">
    <source>
        <dbReference type="ARBA" id="ARBA00004651"/>
    </source>
</evidence>
<feature type="domain" description="Thioredoxin" evidence="11">
    <location>
        <begin position="521"/>
        <end position="652"/>
    </location>
</feature>
<dbReference type="Pfam" id="PF13098">
    <property type="entry name" value="Thioredoxin_2"/>
    <property type="match status" value="1"/>
</dbReference>
<feature type="transmembrane region" description="Helical" evidence="9">
    <location>
        <begin position="303"/>
        <end position="326"/>
    </location>
</feature>
<dbReference type="Pfam" id="PF11412">
    <property type="entry name" value="DsbD_N"/>
    <property type="match status" value="1"/>
</dbReference>
<keyword evidence="2" id="KW-1003">Cell membrane</keyword>
<keyword evidence="5 9" id="KW-1133">Transmembrane helix</keyword>
<dbReference type="InterPro" id="IPR003834">
    <property type="entry name" value="Cyt_c_assmbl_TM_dom"/>
</dbReference>
<dbReference type="Gene3D" id="3.40.30.10">
    <property type="entry name" value="Glutaredoxin"/>
    <property type="match status" value="1"/>
</dbReference>
<accession>A0ABT3ZP52</accession>
<evidence type="ECO:0000259" key="11">
    <source>
        <dbReference type="PROSITE" id="PS51352"/>
    </source>
</evidence>
<feature type="transmembrane region" description="Helical" evidence="9">
    <location>
        <begin position="481"/>
        <end position="502"/>
    </location>
</feature>
<feature type="transmembrane region" description="Helical" evidence="9">
    <location>
        <begin position="347"/>
        <end position="376"/>
    </location>
</feature>
<dbReference type="Proteomes" id="UP001082899">
    <property type="component" value="Unassembled WGS sequence"/>
</dbReference>
<protein>
    <submittedName>
        <fullName evidence="12">Protein-disulfide reductase DsbD</fullName>
        <ecNumber evidence="12">1.8.1.8</ecNumber>
    </submittedName>
</protein>
<dbReference type="CDD" id="cd02953">
    <property type="entry name" value="DsbDgamma"/>
    <property type="match status" value="1"/>
</dbReference>
<dbReference type="PROSITE" id="PS51352">
    <property type="entry name" value="THIOREDOXIN_2"/>
    <property type="match status" value="1"/>
</dbReference>
<keyword evidence="3 9" id="KW-0812">Transmembrane</keyword>
<dbReference type="InterPro" id="IPR036249">
    <property type="entry name" value="Thioredoxin-like_sf"/>
</dbReference>
<keyword evidence="4" id="KW-0201">Cytochrome c-type biogenesis</keyword>
<evidence type="ECO:0000256" key="4">
    <source>
        <dbReference type="ARBA" id="ARBA00022748"/>
    </source>
</evidence>
<dbReference type="InterPro" id="IPR028250">
    <property type="entry name" value="DsbDN"/>
</dbReference>
<keyword evidence="7" id="KW-0676">Redox-active center</keyword>
<evidence type="ECO:0000256" key="7">
    <source>
        <dbReference type="ARBA" id="ARBA00023284"/>
    </source>
</evidence>
<dbReference type="SUPFAM" id="SSF52833">
    <property type="entry name" value="Thioredoxin-like"/>
    <property type="match status" value="1"/>
</dbReference>
<dbReference type="Gene3D" id="2.60.40.1250">
    <property type="entry name" value="Thiol:disulfide interchange protein DsbD, N-terminal domain"/>
    <property type="match status" value="1"/>
</dbReference>
<evidence type="ECO:0000313" key="13">
    <source>
        <dbReference type="Proteomes" id="UP001082899"/>
    </source>
</evidence>
<gene>
    <name evidence="12" type="primary">dsbD</name>
    <name evidence="12" type="ORF">OVY01_13925</name>
</gene>
<feature type="signal peptide" evidence="10">
    <location>
        <begin position="1"/>
        <end position="44"/>
    </location>
</feature>
<feature type="transmembrane region" description="Helical" evidence="9">
    <location>
        <begin position="267"/>
        <end position="291"/>
    </location>
</feature>
<keyword evidence="12" id="KW-0560">Oxidoreductase</keyword>
<evidence type="ECO:0000256" key="8">
    <source>
        <dbReference type="SAM" id="MobiDB-lite"/>
    </source>
</evidence>
<evidence type="ECO:0000256" key="3">
    <source>
        <dbReference type="ARBA" id="ARBA00022692"/>
    </source>
</evidence>
<sequence>MNVDLSLLACRRRRGVARAVWHRCITWLMALLLLPCVLAAPAHADEGFLDPAVAFAFQSDEVPGAVTLRYQVAAGYYMYRERFAFAATGNDVRLGTPRMPTGEVKFDETFGKEVETYRHAVTITLPVDHADGPFDLTVTSQGCSDKGVCYPPITHRVHVAGDALRAAAPARGASAAASAPSSAPSSTALSAPASIPPSPDTSSGLDRFYSQDYATSVLSGRSLPAILGIFFVLGLALSLLPCSLPMIPILSSIILGEGTTLTRRRGFALSLAYVLGMAIVYTVFGVAAALAGQSLGAMLQNPWVLGGFGVLLIAFALSQMGCYEVQVPAAWQNRVSGVAQRLSGGKLLAVFLMGAVSALIVGACMTAPLFGVLAFIAQTGDVVIGAVSLFVMALGIGVPLLIVGVGAGTLLPRAGAWMESVKRAFGVVLFGAAVWIVTPILPAGLGLLAWALVAALLAFELGTFAPLAGASGPRVAAWRPLGRALGMVVLAFALALVLGAAAGGRDPLRPLAVFSNAIGGNESGGAAGAQPADANTPFAPVRTLAELDAATASAGRPSMLFFHADWCTSCVEMERFVFPVPKVQALLSRFARLEADVTHNRADDKALMQRFGLFGPPAVIFFDAQGREIAQLRMVGYQPAERFAATLTHALEAAGATKPAVEPGA</sequence>
<evidence type="ECO:0000256" key="5">
    <source>
        <dbReference type="ARBA" id="ARBA00022989"/>
    </source>
</evidence>
<feature type="region of interest" description="Disordered" evidence="8">
    <location>
        <begin position="175"/>
        <end position="203"/>
    </location>
</feature>
<reference evidence="12" key="1">
    <citation type="submission" date="2022-11" db="EMBL/GenBank/DDBJ databases">
        <title>Robbsia betulipollinis sp. nov., isolated from pollen of birch (Betula pendula).</title>
        <authorList>
            <person name="Shi H."/>
            <person name="Ambika Manirajan B."/>
            <person name="Ratering S."/>
            <person name="Geissler-Plaum R."/>
            <person name="Schnell S."/>
        </authorList>
    </citation>
    <scope>NUCLEOTIDE SEQUENCE</scope>
    <source>
        <strain evidence="12">Bb-Pol-6</strain>
    </source>
</reference>
<proteinExistence type="predicted"/>
<evidence type="ECO:0000256" key="10">
    <source>
        <dbReference type="SAM" id="SignalP"/>
    </source>
</evidence>
<keyword evidence="6 9" id="KW-0472">Membrane</keyword>
<dbReference type="EC" id="1.8.1.8" evidence="12"/>
<dbReference type="InterPro" id="IPR013766">
    <property type="entry name" value="Thioredoxin_domain"/>
</dbReference>
<evidence type="ECO:0000313" key="12">
    <source>
        <dbReference type="EMBL" id="MCY0388315.1"/>
    </source>
</evidence>
<comment type="subcellular location">
    <subcellularLocation>
        <location evidence="1">Cell membrane</location>
        <topology evidence="1">Multi-pass membrane protein</topology>
    </subcellularLocation>
</comment>
<dbReference type="InterPro" id="IPR012336">
    <property type="entry name" value="Thioredoxin-like_fold"/>
</dbReference>